<evidence type="ECO:0000313" key="2">
    <source>
        <dbReference type="EMBL" id="KAH7984053.1"/>
    </source>
</evidence>
<protein>
    <submittedName>
        <fullName evidence="2">Uncharacterized protein</fullName>
    </submittedName>
</protein>
<feature type="compositionally biased region" description="Polar residues" evidence="1">
    <location>
        <begin position="111"/>
        <end position="123"/>
    </location>
</feature>
<dbReference type="AlphaFoldDB" id="A0A9D4TAT6"/>
<name>A0A9D4TAT6_RHISA</name>
<sequence>MVKSSSQLPVPTNSNGRREHASPHALRPSSSDGLDELHRVPAVASLQSVGPVASATEDDKPKGSDLRSDETDAREPALGVEQRRHNKHGKKKRHTKKKSAKTKKKERADTVRSTQDNAALLTSEQHEPSAASPNCNSDPGSSHRGVAAATPAVSTSANPEPECSADEVTHPDDGTINICIRTSMRTRSGLVWPFRSSYDS</sequence>
<evidence type="ECO:0000313" key="3">
    <source>
        <dbReference type="Proteomes" id="UP000821837"/>
    </source>
</evidence>
<feature type="compositionally biased region" description="Low complexity" evidence="1">
    <location>
        <begin position="146"/>
        <end position="159"/>
    </location>
</feature>
<dbReference type="EMBL" id="JABSTV010001245">
    <property type="protein sequence ID" value="KAH7984053.1"/>
    <property type="molecule type" value="Genomic_DNA"/>
</dbReference>
<evidence type="ECO:0000256" key="1">
    <source>
        <dbReference type="SAM" id="MobiDB-lite"/>
    </source>
</evidence>
<keyword evidence="3" id="KW-1185">Reference proteome</keyword>
<feature type="compositionally biased region" description="Polar residues" evidence="1">
    <location>
        <begin position="1"/>
        <end position="15"/>
    </location>
</feature>
<feature type="compositionally biased region" description="Basic residues" evidence="1">
    <location>
        <begin position="84"/>
        <end position="105"/>
    </location>
</feature>
<feature type="region of interest" description="Disordered" evidence="1">
    <location>
        <begin position="1"/>
        <end position="174"/>
    </location>
</feature>
<proteinExistence type="predicted"/>
<accession>A0A9D4TAT6</accession>
<comment type="caution">
    <text evidence="2">The sequence shown here is derived from an EMBL/GenBank/DDBJ whole genome shotgun (WGS) entry which is preliminary data.</text>
</comment>
<gene>
    <name evidence="2" type="ORF">HPB52_016558</name>
</gene>
<feature type="compositionally biased region" description="Polar residues" evidence="1">
    <location>
        <begin position="131"/>
        <end position="140"/>
    </location>
</feature>
<feature type="compositionally biased region" description="Basic and acidic residues" evidence="1">
    <location>
        <begin position="57"/>
        <end position="75"/>
    </location>
</feature>
<dbReference type="Proteomes" id="UP000821837">
    <property type="component" value="Chromosome 1"/>
</dbReference>
<reference evidence="2" key="2">
    <citation type="submission" date="2021-09" db="EMBL/GenBank/DDBJ databases">
        <authorList>
            <person name="Jia N."/>
            <person name="Wang J."/>
            <person name="Shi W."/>
            <person name="Du L."/>
            <person name="Sun Y."/>
            <person name="Zhan W."/>
            <person name="Jiang J."/>
            <person name="Wang Q."/>
            <person name="Zhang B."/>
            <person name="Ji P."/>
            <person name="Sakyi L.B."/>
            <person name="Cui X."/>
            <person name="Yuan T."/>
            <person name="Jiang B."/>
            <person name="Yang W."/>
            <person name="Lam T.T.-Y."/>
            <person name="Chang Q."/>
            <person name="Ding S."/>
            <person name="Wang X."/>
            <person name="Zhu J."/>
            <person name="Ruan X."/>
            <person name="Zhao L."/>
            <person name="Wei J."/>
            <person name="Que T."/>
            <person name="Du C."/>
            <person name="Cheng J."/>
            <person name="Dai P."/>
            <person name="Han X."/>
            <person name="Huang E."/>
            <person name="Gao Y."/>
            <person name="Liu J."/>
            <person name="Shao H."/>
            <person name="Ye R."/>
            <person name="Li L."/>
            <person name="Wei W."/>
            <person name="Wang X."/>
            <person name="Wang C."/>
            <person name="Huo Q."/>
            <person name="Li W."/>
            <person name="Guo W."/>
            <person name="Chen H."/>
            <person name="Chen S."/>
            <person name="Zhou L."/>
            <person name="Zhou L."/>
            <person name="Ni X."/>
            <person name="Tian J."/>
            <person name="Zhou Y."/>
            <person name="Sheng Y."/>
            <person name="Liu T."/>
            <person name="Pan Y."/>
            <person name="Xia L."/>
            <person name="Li J."/>
            <person name="Zhao F."/>
            <person name="Cao W."/>
        </authorList>
    </citation>
    <scope>NUCLEOTIDE SEQUENCE</scope>
    <source>
        <strain evidence="2">Rsan-2018</strain>
        <tissue evidence="2">Larvae</tissue>
    </source>
</reference>
<organism evidence="2 3">
    <name type="scientific">Rhipicephalus sanguineus</name>
    <name type="common">Brown dog tick</name>
    <name type="synonym">Ixodes sanguineus</name>
    <dbReference type="NCBI Taxonomy" id="34632"/>
    <lineage>
        <taxon>Eukaryota</taxon>
        <taxon>Metazoa</taxon>
        <taxon>Ecdysozoa</taxon>
        <taxon>Arthropoda</taxon>
        <taxon>Chelicerata</taxon>
        <taxon>Arachnida</taxon>
        <taxon>Acari</taxon>
        <taxon>Parasitiformes</taxon>
        <taxon>Ixodida</taxon>
        <taxon>Ixodoidea</taxon>
        <taxon>Ixodidae</taxon>
        <taxon>Rhipicephalinae</taxon>
        <taxon>Rhipicephalus</taxon>
        <taxon>Rhipicephalus</taxon>
    </lineage>
</organism>
<reference evidence="2" key="1">
    <citation type="journal article" date="2020" name="Cell">
        <title>Large-Scale Comparative Analyses of Tick Genomes Elucidate Their Genetic Diversity and Vector Capacities.</title>
        <authorList>
            <consortium name="Tick Genome and Microbiome Consortium (TIGMIC)"/>
            <person name="Jia N."/>
            <person name="Wang J."/>
            <person name="Shi W."/>
            <person name="Du L."/>
            <person name="Sun Y."/>
            <person name="Zhan W."/>
            <person name="Jiang J.F."/>
            <person name="Wang Q."/>
            <person name="Zhang B."/>
            <person name="Ji P."/>
            <person name="Bell-Sakyi L."/>
            <person name="Cui X.M."/>
            <person name="Yuan T.T."/>
            <person name="Jiang B.G."/>
            <person name="Yang W.F."/>
            <person name="Lam T.T."/>
            <person name="Chang Q.C."/>
            <person name="Ding S.J."/>
            <person name="Wang X.J."/>
            <person name="Zhu J.G."/>
            <person name="Ruan X.D."/>
            <person name="Zhao L."/>
            <person name="Wei J.T."/>
            <person name="Ye R.Z."/>
            <person name="Que T.C."/>
            <person name="Du C.H."/>
            <person name="Zhou Y.H."/>
            <person name="Cheng J.X."/>
            <person name="Dai P.F."/>
            <person name="Guo W.B."/>
            <person name="Han X.H."/>
            <person name="Huang E.J."/>
            <person name="Li L.F."/>
            <person name="Wei W."/>
            <person name="Gao Y.C."/>
            <person name="Liu J.Z."/>
            <person name="Shao H.Z."/>
            <person name="Wang X."/>
            <person name="Wang C.C."/>
            <person name="Yang T.C."/>
            <person name="Huo Q.B."/>
            <person name="Li W."/>
            <person name="Chen H.Y."/>
            <person name="Chen S.E."/>
            <person name="Zhou L.G."/>
            <person name="Ni X.B."/>
            <person name="Tian J.H."/>
            <person name="Sheng Y."/>
            <person name="Liu T."/>
            <person name="Pan Y.S."/>
            <person name="Xia L.Y."/>
            <person name="Li J."/>
            <person name="Zhao F."/>
            <person name="Cao W.C."/>
        </authorList>
    </citation>
    <scope>NUCLEOTIDE SEQUENCE</scope>
    <source>
        <strain evidence="2">Rsan-2018</strain>
    </source>
</reference>